<feature type="domain" description="Ecp2 effector protein-like" evidence="1">
    <location>
        <begin position="59"/>
        <end position="113"/>
    </location>
</feature>
<dbReference type="Proteomes" id="UP000710440">
    <property type="component" value="Unassembled WGS sequence"/>
</dbReference>
<protein>
    <recommendedName>
        <fullName evidence="1">Ecp2 effector protein-like domain-containing protein</fullName>
    </recommendedName>
</protein>
<dbReference type="OrthoDB" id="73875at2759"/>
<sequence length="140" mass="14896">MACAVAGEGHAVCPPVLGAVAVFEGPVKLEVSLRVEMAGALIQKVRVTVGVIDGRQMEKVRDCMQIEKNIQNTDGDWEVENAIGNRHQLVQFGSCAFGVQSQGKNGNIDFNFGGSRKVGAKGVMSCDGTAKGQQVEWGLY</sequence>
<dbReference type="RefSeq" id="XP_043129333.1">
    <property type="nucleotide sequence ID" value="XM_043273398.1"/>
</dbReference>
<dbReference type="AlphaFoldDB" id="A0A9P3F5A0"/>
<dbReference type="InterPro" id="IPR029226">
    <property type="entry name" value="Ecp2-like"/>
</dbReference>
<dbReference type="GeneID" id="66929772"/>
<name>A0A9P3F5A0_ASPVI</name>
<organism evidence="2 3">
    <name type="scientific">Aspergillus viridinutans</name>
    <dbReference type="NCBI Taxonomy" id="75553"/>
    <lineage>
        <taxon>Eukaryota</taxon>
        <taxon>Fungi</taxon>
        <taxon>Dikarya</taxon>
        <taxon>Ascomycota</taxon>
        <taxon>Pezizomycotina</taxon>
        <taxon>Eurotiomycetes</taxon>
        <taxon>Eurotiomycetidae</taxon>
        <taxon>Eurotiales</taxon>
        <taxon>Aspergillaceae</taxon>
        <taxon>Aspergillus</taxon>
        <taxon>Aspergillus subgen. Fumigati</taxon>
    </lineage>
</organism>
<evidence type="ECO:0000313" key="3">
    <source>
        <dbReference type="Proteomes" id="UP000710440"/>
    </source>
</evidence>
<dbReference type="EMBL" id="BOPL01000010">
    <property type="protein sequence ID" value="GIK06147.1"/>
    <property type="molecule type" value="Genomic_DNA"/>
</dbReference>
<evidence type="ECO:0000313" key="2">
    <source>
        <dbReference type="EMBL" id="GIK06147.1"/>
    </source>
</evidence>
<evidence type="ECO:0000259" key="1">
    <source>
        <dbReference type="Pfam" id="PF14856"/>
    </source>
</evidence>
<gene>
    <name evidence="2" type="ORF">Aspvir_001790</name>
</gene>
<proteinExistence type="predicted"/>
<reference evidence="2 3" key="1">
    <citation type="submission" date="2021-02" db="EMBL/GenBank/DDBJ databases">
        <title>Pan-genome distribution and transcriptional activeness of fungal secondary metabolism genes in Aspergillus section Fumigati.</title>
        <authorList>
            <person name="Takahashi H."/>
            <person name="Umemura M."/>
            <person name="Ninomiya A."/>
            <person name="Kusuya Y."/>
            <person name="Urayama S."/>
            <person name="Shimizu M."/>
            <person name="Watanabe A."/>
            <person name="Kamei K."/>
            <person name="Yaguchi T."/>
            <person name="Hagiwara D."/>
        </authorList>
    </citation>
    <scope>NUCLEOTIDE SEQUENCE [LARGE SCALE GENOMIC DNA]</scope>
    <source>
        <strain evidence="2 3">IFM 47045</strain>
    </source>
</reference>
<dbReference type="Pfam" id="PF14856">
    <property type="entry name" value="Hce2"/>
    <property type="match status" value="1"/>
</dbReference>
<comment type="caution">
    <text evidence="2">The sequence shown here is derived from an EMBL/GenBank/DDBJ whole genome shotgun (WGS) entry which is preliminary data.</text>
</comment>
<accession>A0A9P3F5A0</accession>
<keyword evidence="3" id="KW-1185">Reference proteome</keyword>